<proteinExistence type="predicted"/>
<protein>
    <submittedName>
        <fullName evidence="1">Uncharacterized protein</fullName>
    </submittedName>
</protein>
<evidence type="ECO:0000313" key="2">
    <source>
        <dbReference type="Proteomes" id="UP000828251"/>
    </source>
</evidence>
<sequence>MEALFPRKIRLRGLLGYLYKLKFLLEIRGLIGRVAKLDMNIDNKVRRHFARMAVYVNIDKPLVSQVLIDGKIKK</sequence>
<organism evidence="1 2">
    <name type="scientific">Gossypium stocksii</name>
    <dbReference type="NCBI Taxonomy" id="47602"/>
    <lineage>
        <taxon>Eukaryota</taxon>
        <taxon>Viridiplantae</taxon>
        <taxon>Streptophyta</taxon>
        <taxon>Embryophyta</taxon>
        <taxon>Tracheophyta</taxon>
        <taxon>Spermatophyta</taxon>
        <taxon>Magnoliopsida</taxon>
        <taxon>eudicotyledons</taxon>
        <taxon>Gunneridae</taxon>
        <taxon>Pentapetalae</taxon>
        <taxon>rosids</taxon>
        <taxon>malvids</taxon>
        <taxon>Malvales</taxon>
        <taxon>Malvaceae</taxon>
        <taxon>Malvoideae</taxon>
        <taxon>Gossypium</taxon>
    </lineage>
</organism>
<name>A0A9D4A5W1_9ROSI</name>
<evidence type="ECO:0000313" key="1">
    <source>
        <dbReference type="EMBL" id="KAH1092167.1"/>
    </source>
</evidence>
<accession>A0A9D4A5W1</accession>
<gene>
    <name evidence="1" type="ORF">J1N35_019424</name>
</gene>
<reference evidence="1 2" key="1">
    <citation type="journal article" date="2021" name="Plant Biotechnol. J.">
        <title>Multi-omics assisted identification of the key and species-specific regulatory components of drought-tolerant mechanisms in Gossypium stocksii.</title>
        <authorList>
            <person name="Yu D."/>
            <person name="Ke L."/>
            <person name="Zhang D."/>
            <person name="Wu Y."/>
            <person name="Sun Y."/>
            <person name="Mei J."/>
            <person name="Sun J."/>
            <person name="Sun Y."/>
        </authorList>
    </citation>
    <scope>NUCLEOTIDE SEQUENCE [LARGE SCALE GENOMIC DNA]</scope>
    <source>
        <strain evidence="2">cv. E1</strain>
        <tissue evidence="1">Leaf</tissue>
    </source>
</reference>
<dbReference type="Proteomes" id="UP000828251">
    <property type="component" value="Unassembled WGS sequence"/>
</dbReference>
<keyword evidence="2" id="KW-1185">Reference proteome</keyword>
<dbReference type="EMBL" id="JAIQCV010000006">
    <property type="protein sequence ID" value="KAH1092167.1"/>
    <property type="molecule type" value="Genomic_DNA"/>
</dbReference>
<dbReference type="AlphaFoldDB" id="A0A9D4A5W1"/>
<dbReference type="OrthoDB" id="995555at2759"/>
<comment type="caution">
    <text evidence="1">The sequence shown here is derived from an EMBL/GenBank/DDBJ whole genome shotgun (WGS) entry which is preliminary data.</text>
</comment>